<comment type="catalytic activity">
    <reaction evidence="5">
        <text>S-adenosyl 3-(methylsulfanyl)propylamine + putrescine = S-methyl-5'-thioadenosine + spermidine + H(+)</text>
        <dbReference type="Rhea" id="RHEA:12721"/>
        <dbReference type="ChEBI" id="CHEBI:15378"/>
        <dbReference type="ChEBI" id="CHEBI:17509"/>
        <dbReference type="ChEBI" id="CHEBI:57443"/>
        <dbReference type="ChEBI" id="CHEBI:57834"/>
        <dbReference type="ChEBI" id="CHEBI:326268"/>
        <dbReference type="EC" id="2.5.1.16"/>
    </reaction>
</comment>
<feature type="transmembrane region" description="Helical" evidence="5">
    <location>
        <begin position="179"/>
        <end position="198"/>
    </location>
</feature>
<accession>A0A974XNN0</accession>
<dbReference type="HAMAP" id="MF_00198">
    <property type="entry name" value="Spermidine_synth"/>
    <property type="match status" value="1"/>
</dbReference>
<keyword evidence="3 5" id="KW-0745">Spermidine biosynthesis</keyword>
<dbReference type="PROSITE" id="PS51257">
    <property type="entry name" value="PROKAR_LIPOPROTEIN"/>
    <property type="match status" value="1"/>
</dbReference>
<sequence>MEPVQPKRRLGRLDDGLLLGIMAVLAGCGLIYEYLLSHYAGRILGALEAAVYTMIGLMIVSMGLGAFAARKIRCAFTGFAILELLVALAGAGAILFTAAAIGISQQLPMLLAETLELPPDRLPAGGMFGQLQQLTQYLPYGFGVLLGLMVGMEIPLIARVRQSLSEAHLIHNAGTIYGADYIGAGVGAALWVGCMLTLDVQLSASLTATFNLLAGLVFITRFHGKIRGANYLLLAHLLASLLLGLLAIKGPDWEQDFNNLLYKDKVIYSQATRFQQLTFTERLRGKGLAPVYSLYINGRLQFSSADEKIYHSFLTQAPLLASARHDRILIVGGGDGLAARDVLRWQPRSVTLLDLDEQLVQLFRDPPEDMPPRLAKALLALNQDALRDPRLNLVFNDAFNGVDELIAKGASFDAIIVDLPDPSHPDLNKLYSDLFYRKLAELLSRDGAISIQSTSPYHARAAFISIGKTLAEAGFQVNQYHHNVPSFGEWGWTLGTLNGADGKQRIDTLTTLPVTDGWMTPELLRGAFAFPADFYRDSDAIKANSIGSFTLYQYHLKAWAESEGEALY</sequence>
<keyword evidence="4 5" id="KW-0620">Polyamine biosynthesis</keyword>
<name>A0A974XNN0_9GAMM</name>
<feature type="transmembrane region" description="Helical" evidence="5">
    <location>
        <begin position="81"/>
        <end position="103"/>
    </location>
</feature>
<feature type="binding site" evidence="5">
    <location>
        <position position="425"/>
    </location>
    <ligand>
        <name>S-methyl-5'-thioadenosine</name>
        <dbReference type="ChEBI" id="CHEBI:17509"/>
    </ligand>
</feature>
<dbReference type="SUPFAM" id="SSF53335">
    <property type="entry name" value="S-adenosyl-L-methionine-dependent methyltransferases"/>
    <property type="match status" value="1"/>
</dbReference>
<comment type="pathway">
    <text evidence="5">Amine and polyamine biosynthesis; spermidine biosynthesis; spermidine from putrescine: step 1/1.</text>
</comment>
<dbReference type="InterPro" id="IPR029063">
    <property type="entry name" value="SAM-dependent_MTases_sf"/>
</dbReference>
<feature type="transmembrane region" description="Helical" evidence="5">
    <location>
        <begin position="49"/>
        <end position="69"/>
    </location>
</feature>
<evidence type="ECO:0000256" key="3">
    <source>
        <dbReference type="ARBA" id="ARBA00023066"/>
    </source>
</evidence>
<dbReference type="Pfam" id="PF01564">
    <property type="entry name" value="Spermine_synth"/>
    <property type="match status" value="1"/>
</dbReference>
<keyword evidence="5" id="KW-1133">Transmembrane helix</keyword>
<dbReference type="CDD" id="cd02440">
    <property type="entry name" value="AdoMet_MTases"/>
    <property type="match status" value="1"/>
</dbReference>
<keyword evidence="5" id="KW-1003">Cell membrane</keyword>
<keyword evidence="5" id="KW-0472">Membrane</keyword>
<evidence type="ECO:0000313" key="8">
    <source>
        <dbReference type="EMBL" id="QSX31760.1"/>
    </source>
</evidence>
<evidence type="ECO:0000256" key="2">
    <source>
        <dbReference type="ARBA" id="ARBA00022679"/>
    </source>
</evidence>
<dbReference type="NCBIfam" id="NF002956">
    <property type="entry name" value="PRK03612.1"/>
    <property type="match status" value="1"/>
</dbReference>
<dbReference type="EC" id="2.5.1.16" evidence="5"/>
<dbReference type="EMBL" id="CP071504">
    <property type="protein sequence ID" value="QSX31760.1"/>
    <property type="molecule type" value="Genomic_DNA"/>
</dbReference>
<comment type="caution">
    <text evidence="5">Lacks conserved residue(s) required for the propagation of feature annotation.</text>
</comment>
<dbReference type="AlphaFoldDB" id="A0A974XNN0"/>
<dbReference type="GO" id="GO:0008295">
    <property type="term" value="P:spermidine biosynthetic process"/>
    <property type="evidence" value="ECO:0007669"/>
    <property type="project" value="UniProtKB-UniRule"/>
</dbReference>
<comment type="subcellular location">
    <subcellularLocation>
        <location evidence="5">Cell membrane</location>
        <topology evidence="5">Multi-pass membrane protein</topology>
    </subcellularLocation>
</comment>
<dbReference type="Proteomes" id="UP000663281">
    <property type="component" value="Chromosome"/>
</dbReference>
<comment type="subunit">
    <text evidence="5">Homodimer or homotetramer.</text>
</comment>
<comment type="function">
    <text evidence="5">Catalyzes the irreversible transfer of a propylamine group from the amino donor S-adenosylmethioninamine (decarboxy-AdoMet) to putrescine (1,4-diaminobutane) to yield spermidine.</text>
</comment>
<dbReference type="KEGG" id="scyp:JYB88_03650"/>
<dbReference type="PANTHER" id="PTHR43317:SF11">
    <property type="entry name" value="POLYAMINE AMINOPROPYLTRANSFERASE 2"/>
    <property type="match status" value="1"/>
</dbReference>
<proteinExistence type="inferred from homology"/>
<evidence type="ECO:0000259" key="7">
    <source>
        <dbReference type="PROSITE" id="PS51006"/>
    </source>
</evidence>
<feature type="active site" description="Proton acceptor" evidence="5 6">
    <location>
        <position position="418"/>
    </location>
</feature>
<dbReference type="InterPro" id="IPR001045">
    <property type="entry name" value="Spermi_synthase"/>
</dbReference>
<feature type="domain" description="PABS" evidence="7">
    <location>
        <begin position="251"/>
        <end position="497"/>
    </location>
</feature>
<feature type="transmembrane region" description="Helical" evidence="5">
    <location>
        <begin position="229"/>
        <end position="248"/>
    </location>
</feature>
<feature type="binding site" evidence="5">
    <location>
        <position position="275"/>
    </location>
    <ligand>
        <name>S-methyl-5'-thioadenosine</name>
        <dbReference type="ChEBI" id="CHEBI:17509"/>
    </ligand>
</feature>
<keyword evidence="9" id="KW-1185">Reference proteome</keyword>
<feature type="binding site" evidence="5">
    <location>
        <begin position="397"/>
        <end position="398"/>
    </location>
    <ligand>
        <name>S-methyl-5'-thioadenosine</name>
        <dbReference type="ChEBI" id="CHEBI:17509"/>
    </ligand>
</feature>
<keyword evidence="5" id="KW-0812">Transmembrane</keyword>
<dbReference type="Gene3D" id="3.40.50.150">
    <property type="entry name" value="Vaccinia Virus protein VP39"/>
    <property type="match status" value="1"/>
</dbReference>
<evidence type="ECO:0000256" key="6">
    <source>
        <dbReference type="PROSITE-ProRule" id="PRU00354"/>
    </source>
</evidence>
<evidence type="ECO:0000313" key="9">
    <source>
        <dbReference type="Proteomes" id="UP000663281"/>
    </source>
</evidence>
<feature type="binding site" evidence="5">
    <location>
        <position position="354"/>
    </location>
    <ligand>
        <name>S-methyl-5'-thioadenosine</name>
        <dbReference type="ChEBI" id="CHEBI:17509"/>
    </ligand>
</feature>
<keyword evidence="2 5" id="KW-0808">Transferase</keyword>
<feature type="binding site" evidence="5">
    <location>
        <position position="335"/>
    </location>
    <ligand>
        <name>spermidine</name>
        <dbReference type="ChEBI" id="CHEBI:57834"/>
    </ligand>
</feature>
<evidence type="ECO:0000256" key="5">
    <source>
        <dbReference type="HAMAP-Rule" id="MF_00198"/>
    </source>
</evidence>
<feature type="transmembrane region" description="Helical" evidence="5">
    <location>
        <begin position="16"/>
        <end position="37"/>
    </location>
</feature>
<feature type="binding site" evidence="5">
    <location>
        <position position="311"/>
    </location>
    <ligand>
        <name>spermidine</name>
        <dbReference type="ChEBI" id="CHEBI:57834"/>
    </ligand>
</feature>
<comment type="similarity">
    <text evidence="1 5">Belongs to the spermidine/spermine synthase family.</text>
</comment>
<feature type="transmembrane region" description="Helical" evidence="5">
    <location>
        <begin position="204"/>
        <end position="222"/>
    </location>
</feature>
<reference evidence="8 9" key="1">
    <citation type="submission" date="2021-03" db="EMBL/GenBank/DDBJ databases">
        <title>Novel species identification of genus Shewanella.</title>
        <authorList>
            <person name="Liu G."/>
            <person name="Zhang Q."/>
        </authorList>
    </citation>
    <scope>NUCLEOTIDE SEQUENCE [LARGE SCALE GENOMIC DNA]</scope>
    <source>
        <strain evidence="8 9">FJAT-53726</strain>
    </source>
</reference>
<evidence type="ECO:0000256" key="4">
    <source>
        <dbReference type="ARBA" id="ARBA00023115"/>
    </source>
</evidence>
<dbReference type="GO" id="GO:0004766">
    <property type="term" value="F:spermidine synthase activity"/>
    <property type="evidence" value="ECO:0007669"/>
    <property type="project" value="UniProtKB-UniRule"/>
</dbReference>
<feature type="transmembrane region" description="Helical" evidence="5">
    <location>
        <begin position="137"/>
        <end position="158"/>
    </location>
</feature>
<evidence type="ECO:0000256" key="1">
    <source>
        <dbReference type="ARBA" id="ARBA00007867"/>
    </source>
</evidence>
<organism evidence="8 9">
    <name type="scientific">Shewanella cyperi</name>
    <dbReference type="NCBI Taxonomy" id="2814292"/>
    <lineage>
        <taxon>Bacteria</taxon>
        <taxon>Pseudomonadati</taxon>
        <taxon>Pseudomonadota</taxon>
        <taxon>Gammaproteobacteria</taxon>
        <taxon>Alteromonadales</taxon>
        <taxon>Shewanellaceae</taxon>
        <taxon>Shewanella</taxon>
    </lineage>
</organism>
<dbReference type="PANTHER" id="PTHR43317">
    <property type="entry name" value="THERMOSPERMINE SYNTHASE ACAULIS5"/>
    <property type="match status" value="1"/>
</dbReference>
<gene>
    <name evidence="5" type="primary">speE</name>
    <name evidence="8" type="ORF">JYB88_03650</name>
</gene>
<dbReference type="GO" id="GO:0005886">
    <property type="term" value="C:plasma membrane"/>
    <property type="evidence" value="ECO:0007669"/>
    <property type="project" value="UniProtKB-SubCell"/>
</dbReference>
<dbReference type="InterPro" id="IPR030374">
    <property type="entry name" value="PABS"/>
</dbReference>
<dbReference type="PROSITE" id="PS51006">
    <property type="entry name" value="PABS_2"/>
    <property type="match status" value="1"/>
</dbReference>
<protein>
    <recommendedName>
        <fullName evidence="5">Polyamine aminopropyltransferase</fullName>
    </recommendedName>
    <alternativeName>
        <fullName evidence="5">Putrescine aminopropyltransferase</fullName>
        <shortName evidence="5">PAPT</shortName>
    </alternativeName>
    <alternativeName>
        <fullName evidence="5">Spermidine synthase</fullName>
        <shortName evidence="5">SPDS</shortName>
        <shortName evidence="5">SPDSY</shortName>
        <ecNumber evidence="5">2.5.1.16</ecNumber>
    </alternativeName>
</protein>